<keyword evidence="3" id="KW-1185">Reference proteome</keyword>
<feature type="compositionally biased region" description="Basic and acidic residues" evidence="1">
    <location>
        <begin position="1"/>
        <end position="16"/>
    </location>
</feature>
<sequence length="76" mass="8654">MIRWQDEAPAHVHEEFDSTSNKPLKGSCVIVKLPILRPDRFLCGNKEWGPGPSICSWAFCRDSERDPITRQADGRT</sequence>
<name>A0AAV4MXP8_9ARAC</name>
<evidence type="ECO:0000256" key="1">
    <source>
        <dbReference type="SAM" id="MobiDB-lite"/>
    </source>
</evidence>
<feature type="region of interest" description="Disordered" evidence="1">
    <location>
        <begin position="1"/>
        <end position="21"/>
    </location>
</feature>
<protein>
    <submittedName>
        <fullName evidence="2">Uncharacterized protein</fullName>
    </submittedName>
</protein>
<gene>
    <name evidence="2" type="ORF">CDAR_85821</name>
</gene>
<dbReference type="EMBL" id="BPLQ01000996">
    <property type="protein sequence ID" value="GIX77244.1"/>
    <property type="molecule type" value="Genomic_DNA"/>
</dbReference>
<accession>A0AAV4MXP8</accession>
<evidence type="ECO:0000313" key="2">
    <source>
        <dbReference type="EMBL" id="GIX77244.1"/>
    </source>
</evidence>
<evidence type="ECO:0000313" key="3">
    <source>
        <dbReference type="Proteomes" id="UP001054837"/>
    </source>
</evidence>
<reference evidence="2 3" key="1">
    <citation type="submission" date="2021-06" db="EMBL/GenBank/DDBJ databases">
        <title>Caerostris darwini draft genome.</title>
        <authorList>
            <person name="Kono N."/>
            <person name="Arakawa K."/>
        </authorList>
    </citation>
    <scope>NUCLEOTIDE SEQUENCE [LARGE SCALE GENOMIC DNA]</scope>
</reference>
<comment type="caution">
    <text evidence="2">The sequence shown here is derived from an EMBL/GenBank/DDBJ whole genome shotgun (WGS) entry which is preliminary data.</text>
</comment>
<dbReference type="Proteomes" id="UP001054837">
    <property type="component" value="Unassembled WGS sequence"/>
</dbReference>
<organism evidence="2 3">
    <name type="scientific">Caerostris darwini</name>
    <dbReference type="NCBI Taxonomy" id="1538125"/>
    <lineage>
        <taxon>Eukaryota</taxon>
        <taxon>Metazoa</taxon>
        <taxon>Ecdysozoa</taxon>
        <taxon>Arthropoda</taxon>
        <taxon>Chelicerata</taxon>
        <taxon>Arachnida</taxon>
        <taxon>Araneae</taxon>
        <taxon>Araneomorphae</taxon>
        <taxon>Entelegynae</taxon>
        <taxon>Araneoidea</taxon>
        <taxon>Araneidae</taxon>
        <taxon>Caerostris</taxon>
    </lineage>
</organism>
<dbReference type="AlphaFoldDB" id="A0AAV4MXP8"/>
<proteinExistence type="predicted"/>